<dbReference type="AlphaFoldDB" id="A0A2S8F2P0"/>
<evidence type="ECO:0000256" key="1">
    <source>
        <dbReference type="SAM" id="SignalP"/>
    </source>
</evidence>
<dbReference type="Gene3D" id="2.70.98.60">
    <property type="entry name" value="alpha-galactosidase from lactobacil brevis"/>
    <property type="match status" value="1"/>
</dbReference>
<accession>A0A2S8F2P0</accession>
<dbReference type="InterPro" id="IPR038417">
    <property type="entry name" value="Alpga-gal_N_sf"/>
</dbReference>
<sequence>MKTSRHAALAVCLGLSLAASALAADMQSLPIHSAATQPLPDYLVQPVSQTSQLYRSEDARDLILDNGLIRRTWRVAPNLACVGFDNVTTGQTMLRSIRPEAQVTIDGRNYPVGGLQGQPNHGFLLPKWIDQMTPMADSLRYVDFEVGPTEERFAWGRRRHAAKDAKWPPPGVHLQLHFAIPDDHDPGVRVTVHYEMYDGVPVMCKWLTVRNDSAAPIMIDRFVAEELALVETTNWVEARDGVDMPPIDYLHVETDFAFGGFNHQNANRHVVHWLTDPTYGTQVNYKKVTPCLLEVSPTYGPAQEVAVGGDFATFRTFELAYDGGDRERRGLALRRMYRTVAPWVTENPLTHHLLSSNPEQVRNAIDQAKEVGFEAIILSFGSGFNMESEDEAYLAQWKEVADYAEEQGIELGSYSLFSSRRIGGGNDIAPPPGESLTHGSCPAATSPWGVKYYDKLHKFFATTGFDQFENDGPYPGDVDVTPRPPLQKGVEDSRWVQWRIVTDLYQDLRAKGVYINAPDYYYLSGSNKCGMGYRETNWSLPREQQRIIARQNIYDGTWEKTPSMGWMFVPLAQYHGGGAAATVEPLHEHLDHYESMLQANLGAGVQAHYRGPRLFDTDQTREMVKKWTGWFKRYRDILESDVIHGRRADARDVDWVLHLNSQLPEKGMLCVYNPLEHDVKRTIQVPLYYAGLTDQASIAREDQSPQTFAVGRDGTVLLPITVKAGQMAWYVIRSAGDPAN</sequence>
<organism evidence="2 3">
    <name type="scientific">Blastopirellula marina</name>
    <dbReference type="NCBI Taxonomy" id="124"/>
    <lineage>
        <taxon>Bacteria</taxon>
        <taxon>Pseudomonadati</taxon>
        <taxon>Planctomycetota</taxon>
        <taxon>Planctomycetia</taxon>
        <taxon>Pirellulales</taxon>
        <taxon>Pirellulaceae</taxon>
        <taxon>Blastopirellula</taxon>
    </lineage>
</organism>
<keyword evidence="1" id="KW-0732">Signal</keyword>
<dbReference type="EMBL" id="PUIB01000031">
    <property type="protein sequence ID" value="PQO26435.1"/>
    <property type="molecule type" value="Genomic_DNA"/>
</dbReference>
<dbReference type="RefSeq" id="WP_105360135.1">
    <property type="nucleotide sequence ID" value="NZ_PUIB01000031.1"/>
</dbReference>
<dbReference type="OrthoDB" id="9761789at2"/>
<comment type="caution">
    <text evidence="2">The sequence shown here is derived from an EMBL/GenBank/DDBJ whole genome shotgun (WGS) entry which is preliminary data.</text>
</comment>
<name>A0A2S8F2P0_9BACT</name>
<dbReference type="Proteomes" id="UP000239388">
    <property type="component" value="Unassembled WGS sequence"/>
</dbReference>
<feature type="chain" id="PRO_5015505305" evidence="1">
    <location>
        <begin position="24"/>
        <end position="740"/>
    </location>
</feature>
<proteinExistence type="predicted"/>
<dbReference type="InterPro" id="IPR036237">
    <property type="entry name" value="Xyl_isomerase-like_sf"/>
</dbReference>
<evidence type="ECO:0000313" key="3">
    <source>
        <dbReference type="Proteomes" id="UP000239388"/>
    </source>
</evidence>
<protein>
    <submittedName>
        <fullName evidence="2">Alpha-galactosidase</fullName>
    </submittedName>
</protein>
<evidence type="ECO:0000313" key="2">
    <source>
        <dbReference type="EMBL" id="PQO26435.1"/>
    </source>
</evidence>
<reference evidence="2 3" key="1">
    <citation type="submission" date="2018-02" db="EMBL/GenBank/DDBJ databases">
        <title>Comparative genomes isolates from brazilian mangrove.</title>
        <authorList>
            <person name="Araujo J.E."/>
            <person name="Taketani R.G."/>
            <person name="Silva M.C.P."/>
            <person name="Loureco M.V."/>
            <person name="Andreote F.D."/>
        </authorList>
    </citation>
    <scope>NUCLEOTIDE SEQUENCE [LARGE SCALE GENOMIC DNA]</scope>
    <source>
        <strain evidence="2 3">NAP PRIS-MGV</strain>
    </source>
</reference>
<dbReference type="SUPFAM" id="SSF51658">
    <property type="entry name" value="Xylose isomerase-like"/>
    <property type="match status" value="1"/>
</dbReference>
<feature type="signal peptide" evidence="1">
    <location>
        <begin position="1"/>
        <end position="23"/>
    </location>
</feature>
<gene>
    <name evidence="2" type="ORF">C5Y98_30315</name>
</gene>